<proteinExistence type="predicted"/>
<name>A0ABR9R6F8_9FIRM</name>
<organism evidence="3 4">
    <name type="scientific">Gemmiger gallinarum</name>
    <dbReference type="NCBI Taxonomy" id="2779354"/>
    <lineage>
        <taxon>Bacteria</taxon>
        <taxon>Bacillati</taxon>
        <taxon>Bacillota</taxon>
        <taxon>Clostridia</taxon>
        <taxon>Eubacteriales</taxon>
        <taxon>Gemmiger</taxon>
    </lineage>
</organism>
<keyword evidence="2" id="KW-0812">Transmembrane</keyword>
<dbReference type="SUPFAM" id="SSF50969">
    <property type="entry name" value="YVTN repeat-like/Quinoprotein amine dehydrogenase"/>
    <property type="match status" value="1"/>
</dbReference>
<evidence type="ECO:0000313" key="4">
    <source>
        <dbReference type="Proteomes" id="UP000768567"/>
    </source>
</evidence>
<sequence length="449" mass="48112">MNREEKERRARMQRMLARERGETLPPDEPQETPESPAEDAAFRTPRQKSASPDAEKAAGGQPAGRQSRTGNTRPLSPILQRRRRRKRNLLIALVLVMALGLAVLTGVFSTSIAMLGDLADSVTLAFEPGGWPASTGIADPLQIEELAGGFVELGATDVAVFSSHGAKVRTIQPGYARPAIAVGNTRFALYNRAGAELRIESRTGTLYTHNFSSNILLCAMSNNGTTAVVTESTRYAAGVEVFDPMFDALYEWYPTQADGTPVALAFASDNRRFAAGCLSAAEGQLCTKLFFMDVTADEPVATYTADAGSMILHLYWLSDSRVLAIFDDGAVLLNPDDGTEVARCGFNGGTLLDVDTAGRGIALLLSGQSDSTLVVLDSELNELARVDAGTSAMLCCTRTDIYLAGGNQVRRTGYDGQTDWEQTLDSPAIALLNADSPLIFSGTQVRTLS</sequence>
<evidence type="ECO:0000256" key="2">
    <source>
        <dbReference type="SAM" id="Phobius"/>
    </source>
</evidence>
<dbReference type="InterPro" id="IPR011044">
    <property type="entry name" value="Quino_amine_DH_bsu"/>
</dbReference>
<feature type="compositionally biased region" description="Basic and acidic residues" evidence="1">
    <location>
        <begin position="1"/>
        <end position="22"/>
    </location>
</feature>
<keyword evidence="4" id="KW-1185">Reference proteome</keyword>
<feature type="region of interest" description="Disordered" evidence="1">
    <location>
        <begin position="1"/>
        <end position="80"/>
    </location>
</feature>
<feature type="compositionally biased region" description="Polar residues" evidence="1">
    <location>
        <begin position="64"/>
        <end position="74"/>
    </location>
</feature>
<dbReference type="Pfam" id="PF18975">
    <property type="entry name" value="DUF5711"/>
    <property type="match status" value="1"/>
</dbReference>
<gene>
    <name evidence="3" type="ORF">INF35_13115</name>
</gene>
<dbReference type="InterPro" id="IPR043765">
    <property type="entry name" value="DUF5711"/>
</dbReference>
<dbReference type="Proteomes" id="UP000768567">
    <property type="component" value="Unassembled WGS sequence"/>
</dbReference>
<dbReference type="EMBL" id="JADCKC010000004">
    <property type="protein sequence ID" value="MBE5038729.1"/>
    <property type="molecule type" value="Genomic_DNA"/>
</dbReference>
<keyword evidence="2" id="KW-1133">Transmembrane helix</keyword>
<evidence type="ECO:0000256" key="1">
    <source>
        <dbReference type="SAM" id="MobiDB-lite"/>
    </source>
</evidence>
<comment type="caution">
    <text evidence="3">The sequence shown here is derived from an EMBL/GenBank/DDBJ whole genome shotgun (WGS) entry which is preliminary data.</text>
</comment>
<protein>
    <submittedName>
        <fullName evidence="3">Protein TolB</fullName>
    </submittedName>
</protein>
<accession>A0ABR9R6F8</accession>
<feature type="transmembrane region" description="Helical" evidence="2">
    <location>
        <begin position="89"/>
        <end position="115"/>
    </location>
</feature>
<evidence type="ECO:0000313" key="3">
    <source>
        <dbReference type="EMBL" id="MBE5038729.1"/>
    </source>
</evidence>
<reference evidence="3 4" key="1">
    <citation type="submission" date="2020-10" db="EMBL/GenBank/DDBJ databases">
        <title>ChiBAC.</title>
        <authorList>
            <person name="Zenner C."/>
            <person name="Hitch T.C.A."/>
            <person name="Clavel T."/>
        </authorList>
    </citation>
    <scope>NUCLEOTIDE SEQUENCE [LARGE SCALE GENOMIC DNA]</scope>
    <source>
        <strain evidence="3 4">DSM 109015</strain>
    </source>
</reference>
<keyword evidence="2" id="KW-0472">Membrane</keyword>
<dbReference type="RefSeq" id="WP_193503181.1">
    <property type="nucleotide sequence ID" value="NZ_JADCKC010000004.1"/>
</dbReference>